<keyword evidence="7 10" id="KW-0472">Membrane</keyword>
<comment type="similarity">
    <text evidence="2 10">Belongs to the FliR/MopE/SpaR family.</text>
</comment>
<keyword evidence="8 10" id="KW-0975">Bacterial flagellum</keyword>
<dbReference type="Pfam" id="PF01311">
    <property type="entry name" value="Bac_export_1"/>
    <property type="match status" value="1"/>
</dbReference>
<dbReference type="RefSeq" id="WP_011940971.1">
    <property type="nucleotide sequence ID" value="NC_009483.1"/>
</dbReference>
<dbReference type="GO" id="GO:0044780">
    <property type="term" value="P:bacterial-type flagellum assembly"/>
    <property type="evidence" value="ECO:0007669"/>
    <property type="project" value="UniProtKB-UniRule"/>
</dbReference>
<keyword evidence="5 10" id="KW-0812">Transmembrane</keyword>
<keyword evidence="11" id="KW-0966">Cell projection</keyword>
<dbReference type="InterPro" id="IPR002010">
    <property type="entry name" value="T3SS_IM_R"/>
</dbReference>
<evidence type="ECO:0000256" key="3">
    <source>
        <dbReference type="ARBA" id="ARBA00021717"/>
    </source>
</evidence>
<evidence type="ECO:0000256" key="2">
    <source>
        <dbReference type="ARBA" id="ARBA00009772"/>
    </source>
</evidence>
<evidence type="ECO:0000256" key="4">
    <source>
        <dbReference type="ARBA" id="ARBA00022475"/>
    </source>
</evidence>
<evidence type="ECO:0000256" key="1">
    <source>
        <dbReference type="ARBA" id="ARBA00002578"/>
    </source>
</evidence>
<feature type="transmembrane region" description="Helical" evidence="10">
    <location>
        <begin position="13"/>
        <end position="33"/>
    </location>
</feature>
<protein>
    <recommendedName>
        <fullName evidence="3 9">Flagellar biosynthetic protein FliR</fullName>
    </recommendedName>
</protein>
<evidence type="ECO:0000256" key="5">
    <source>
        <dbReference type="ARBA" id="ARBA00022692"/>
    </source>
</evidence>
<feature type="transmembrane region" description="Helical" evidence="10">
    <location>
        <begin position="161"/>
        <end position="186"/>
    </location>
</feature>
<evidence type="ECO:0000256" key="10">
    <source>
        <dbReference type="RuleBase" id="RU362071"/>
    </source>
</evidence>
<dbReference type="PANTHER" id="PTHR30065">
    <property type="entry name" value="FLAGELLAR BIOSYNTHETIC PROTEIN FLIR"/>
    <property type="match status" value="1"/>
</dbReference>
<dbReference type="STRING" id="351605.Gura_4197"/>
<reference evidence="11 12" key="1">
    <citation type="submission" date="2007-05" db="EMBL/GenBank/DDBJ databases">
        <title>Complete sequence of Geobacter uraniireducens Rf4.</title>
        <authorList>
            <consortium name="US DOE Joint Genome Institute"/>
            <person name="Copeland A."/>
            <person name="Lucas S."/>
            <person name="Lapidus A."/>
            <person name="Barry K."/>
            <person name="Detter J.C."/>
            <person name="Glavina del Rio T."/>
            <person name="Hammon N."/>
            <person name="Israni S."/>
            <person name="Dalin E."/>
            <person name="Tice H."/>
            <person name="Pitluck S."/>
            <person name="Chertkov O."/>
            <person name="Brettin T."/>
            <person name="Bruce D."/>
            <person name="Han C."/>
            <person name="Schmutz J."/>
            <person name="Larimer F."/>
            <person name="Land M."/>
            <person name="Hauser L."/>
            <person name="Kyrpides N."/>
            <person name="Mikhailova N."/>
            <person name="Shelobolina E."/>
            <person name="Aklujkar M."/>
            <person name="Lovley D."/>
            <person name="Richardson P."/>
        </authorList>
    </citation>
    <scope>NUCLEOTIDE SEQUENCE [LARGE SCALE GENOMIC DNA]</scope>
    <source>
        <strain evidence="11 12">Rf4</strain>
    </source>
</reference>
<evidence type="ECO:0000256" key="7">
    <source>
        <dbReference type="ARBA" id="ARBA00023136"/>
    </source>
</evidence>
<dbReference type="OrthoDB" id="9797790at2"/>
<keyword evidence="4 10" id="KW-1003">Cell membrane</keyword>
<dbReference type="PRINTS" id="PR00953">
    <property type="entry name" value="TYPE3IMRPROT"/>
</dbReference>
<proteinExistence type="inferred from homology"/>
<feature type="transmembrane region" description="Helical" evidence="10">
    <location>
        <begin position="192"/>
        <end position="210"/>
    </location>
</feature>
<dbReference type="PANTHER" id="PTHR30065:SF8">
    <property type="entry name" value="FLAGELLAR BIOSYNTHETIC PROTEIN FLIR"/>
    <property type="match status" value="1"/>
</dbReference>
<dbReference type="GO" id="GO:0005886">
    <property type="term" value="C:plasma membrane"/>
    <property type="evidence" value="ECO:0007669"/>
    <property type="project" value="UniProtKB-SubCell"/>
</dbReference>
<dbReference type="NCBIfam" id="TIGR01400">
    <property type="entry name" value="fliR"/>
    <property type="match status" value="1"/>
</dbReference>
<keyword evidence="11" id="KW-0969">Cilium</keyword>
<feature type="transmembrane region" description="Helical" evidence="10">
    <location>
        <begin position="40"/>
        <end position="58"/>
    </location>
</feature>
<dbReference type="KEGG" id="gur:Gura_4197"/>
<keyword evidence="11" id="KW-0282">Flagellum</keyword>
<dbReference type="HOGENOM" id="CLU_063626_2_2_7"/>
<evidence type="ECO:0000313" key="12">
    <source>
        <dbReference type="Proteomes" id="UP000006695"/>
    </source>
</evidence>
<comment type="subcellular location">
    <subcellularLocation>
        <location evidence="10">Cell membrane</location>
        <topology evidence="10">Multi-pass membrane protein</topology>
    </subcellularLocation>
    <subcellularLocation>
        <location evidence="10">Bacterial flagellum basal body</location>
    </subcellularLocation>
</comment>
<dbReference type="InterPro" id="IPR006303">
    <property type="entry name" value="FliR"/>
</dbReference>
<sequence>MFPAIPLSTINDLTLFSLVVGRMAGLFAAIPLFGSKSVPVRVKAAVIMVMALLLYPVIRTQIPPLPSDSISLSLLVVRETLIGLTIGIISQAIFAAVEFCGQIVGMQMGISMASLFDPNTQANVPTVALLQGILAMLLFLSLGVHHIFIRAIVESYRVIPVGAWHMSGGLMQFIITTTGAIFILAIKLSAPIMVALLATSVALGIMARSFPQMNIFMVSMPLNIGIGFLALGLSLLTFLRTLENAFGGIDGQIKTLFKLLS</sequence>
<keyword evidence="12" id="KW-1185">Reference proteome</keyword>
<evidence type="ECO:0000313" key="11">
    <source>
        <dbReference type="EMBL" id="ABQ28340.1"/>
    </source>
</evidence>
<evidence type="ECO:0000256" key="8">
    <source>
        <dbReference type="ARBA" id="ARBA00023143"/>
    </source>
</evidence>
<gene>
    <name evidence="11" type="ordered locus">Gura_4197</name>
</gene>
<keyword evidence="6 10" id="KW-1133">Transmembrane helix</keyword>
<dbReference type="GO" id="GO:0006605">
    <property type="term" value="P:protein targeting"/>
    <property type="evidence" value="ECO:0007669"/>
    <property type="project" value="UniProtKB-UniRule"/>
</dbReference>
<comment type="function">
    <text evidence="1 10">Role in flagellar biosynthesis.</text>
</comment>
<evidence type="ECO:0000256" key="6">
    <source>
        <dbReference type="ARBA" id="ARBA00022989"/>
    </source>
</evidence>
<feature type="transmembrane region" description="Helical" evidence="10">
    <location>
        <begin position="128"/>
        <end position="149"/>
    </location>
</feature>
<name>A5G972_GEOUR</name>
<evidence type="ECO:0000256" key="9">
    <source>
        <dbReference type="NCBIfam" id="TIGR01400"/>
    </source>
</evidence>
<accession>A5G972</accession>
<organism evidence="11 12">
    <name type="scientific">Geotalea uraniireducens (strain Rf4)</name>
    <name type="common">Geobacter uraniireducens</name>
    <dbReference type="NCBI Taxonomy" id="351605"/>
    <lineage>
        <taxon>Bacteria</taxon>
        <taxon>Pseudomonadati</taxon>
        <taxon>Thermodesulfobacteriota</taxon>
        <taxon>Desulfuromonadia</taxon>
        <taxon>Geobacterales</taxon>
        <taxon>Geobacteraceae</taxon>
        <taxon>Geotalea</taxon>
    </lineage>
</organism>
<dbReference type="AlphaFoldDB" id="A5G972"/>
<feature type="transmembrane region" description="Helical" evidence="10">
    <location>
        <begin position="222"/>
        <end position="239"/>
    </location>
</feature>
<dbReference type="Proteomes" id="UP000006695">
    <property type="component" value="Chromosome"/>
</dbReference>
<dbReference type="GO" id="GO:0009425">
    <property type="term" value="C:bacterial-type flagellum basal body"/>
    <property type="evidence" value="ECO:0007669"/>
    <property type="project" value="UniProtKB-SubCell"/>
</dbReference>
<dbReference type="EMBL" id="CP000698">
    <property type="protein sequence ID" value="ABQ28340.1"/>
    <property type="molecule type" value="Genomic_DNA"/>
</dbReference>